<keyword evidence="2" id="KW-1185">Reference proteome</keyword>
<evidence type="ECO:0000313" key="2">
    <source>
        <dbReference type="Proteomes" id="UP000824120"/>
    </source>
</evidence>
<comment type="caution">
    <text evidence="1">The sequence shown here is derived from an EMBL/GenBank/DDBJ whole genome shotgun (WGS) entry which is preliminary data.</text>
</comment>
<dbReference type="EMBL" id="JACXVP010000003">
    <property type="protein sequence ID" value="KAG5615409.1"/>
    <property type="molecule type" value="Genomic_DNA"/>
</dbReference>
<dbReference type="OrthoDB" id="1306001at2759"/>
<accession>A0A9J5ZT83</accession>
<gene>
    <name evidence="1" type="ORF">H5410_015233</name>
</gene>
<protein>
    <submittedName>
        <fullName evidence="1">Uncharacterized protein</fullName>
    </submittedName>
</protein>
<evidence type="ECO:0000313" key="1">
    <source>
        <dbReference type="EMBL" id="KAG5615409.1"/>
    </source>
</evidence>
<organism evidence="1 2">
    <name type="scientific">Solanum commersonii</name>
    <name type="common">Commerson's wild potato</name>
    <name type="synonym">Commerson's nightshade</name>
    <dbReference type="NCBI Taxonomy" id="4109"/>
    <lineage>
        <taxon>Eukaryota</taxon>
        <taxon>Viridiplantae</taxon>
        <taxon>Streptophyta</taxon>
        <taxon>Embryophyta</taxon>
        <taxon>Tracheophyta</taxon>
        <taxon>Spermatophyta</taxon>
        <taxon>Magnoliopsida</taxon>
        <taxon>eudicotyledons</taxon>
        <taxon>Gunneridae</taxon>
        <taxon>Pentapetalae</taxon>
        <taxon>asterids</taxon>
        <taxon>lamiids</taxon>
        <taxon>Solanales</taxon>
        <taxon>Solanaceae</taxon>
        <taxon>Solanoideae</taxon>
        <taxon>Solaneae</taxon>
        <taxon>Solanum</taxon>
    </lineage>
</organism>
<reference evidence="1 2" key="1">
    <citation type="submission" date="2020-09" db="EMBL/GenBank/DDBJ databases">
        <title>De no assembly of potato wild relative species, Solanum commersonii.</title>
        <authorList>
            <person name="Cho K."/>
        </authorList>
    </citation>
    <scope>NUCLEOTIDE SEQUENCE [LARGE SCALE GENOMIC DNA]</scope>
    <source>
        <strain evidence="1">LZ3.2</strain>
        <tissue evidence="1">Leaf</tissue>
    </source>
</reference>
<sequence length="69" mass="8218">LFEIRKEILKNKSIRNLWDEVKNNSKVKVFDGRKTMFWKDNCHEKGNLEELFPNIYGHYRGGTSTSEDI</sequence>
<name>A0A9J5ZT83_SOLCO</name>
<dbReference type="Proteomes" id="UP000824120">
    <property type="component" value="Chromosome 3"/>
</dbReference>
<dbReference type="AlphaFoldDB" id="A0A9J5ZT83"/>
<feature type="non-terminal residue" evidence="1">
    <location>
        <position position="69"/>
    </location>
</feature>
<proteinExistence type="predicted"/>